<keyword evidence="5" id="KW-0808">Transferase</keyword>
<comment type="catalytic activity">
    <reaction evidence="11">
        <text>L-threonine + hydrogencarbonate + ATP = L-threonylcarbamoyladenylate + diphosphate + H2O</text>
        <dbReference type="Rhea" id="RHEA:36407"/>
        <dbReference type="ChEBI" id="CHEBI:15377"/>
        <dbReference type="ChEBI" id="CHEBI:17544"/>
        <dbReference type="ChEBI" id="CHEBI:30616"/>
        <dbReference type="ChEBI" id="CHEBI:33019"/>
        <dbReference type="ChEBI" id="CHEBI:57926"/>
        <dbReference type="ChEBI" id="CHEBI:73682"/>
        <dbReference type="EC" id="2.7.7.87"/>
    </reaction>
</comment>
<dbReference type="EMBL" id="PSVT01000001">
    <property type="protein sequence ID" value="PPH79839.1"/>
    <property type="molecule type" value="Genomic_DNA"/>
</dbReference>
<dbReference type="Proteomes" id="UP000237881">
    <property type="component" value="Unassembled WGS sequence"/>
</dbReference>
<dbReference type="AlphaFoldDB" id="A0ABD6WCB9"/>
<dbReference type="GO" id="GO:0005737">
    <property type="term" value="C:cytoplasm"/>
    <property type="evidence" value="ECO:0007669"/>
    <property type="project" value="UniProtKB-SubCell"/>
</dbReference>
<comment type="caution">
    <text evidence="14">The sequence shown here is derived from an EMBL/GenBank/DDBJ whole genome shotgun (WGS) entry which is preliminary data.</text>
</comment>
<reference evidence="16 17" key="1">
    <citation type="submission" date="2018-02" db="EMBL/GenBank/DDBJ databases">
        <title>Bacteriophage NCPPB3778 and a type I-E CRISPR drive the evolution of the US Biological Select Agent, Rathayibacter toxicus.</title>
        <authorList>
            <person name="Davis E.W.II."/>
            <person name="Tabima J.F."/>
            <person name="Weisberg A.J."/>
            <person name="Lopes L.D."/>
            <person name="Wiseman M.S."/>
            <person name="Wiseman M.S."/>
            <person name="Pupko T."/>
            <person name="Belcher M.S."/>
            <person name="Sechler A.J."/>
            <person name="Tancos M.A."/>
            <person name="Schroeder B.K."/>
            <person name="Murray T.D."/>
            <person name="Luster D.G."/>
            <person name="Schneider W.L."/>
            <person name="Rogers E."/>
            <person name="Andreote F.D."/>
            <person name="Grunwald N.J."/>
            <person name="Putnam M.L."/>
            <person name="Chang J.H."/>
        </authorList>
    </citation>
    <scope>NUCLEOTIDE SEQUENCE [LARGE SCALE GENOMIC DNA]</scope>
    <source>
        <strain evidence="15 17">AY1D6</strain>
        <strain evidence="14 16">AY1I9</strain>
    </source>
</reference>
<accession>A0ABD6WCB9</accession>
<keyword evidence="9" id="KW-0067">ATP-binding</keyword>
<dbReference type="SUPFAM" id="SSF55821">
    <property type="entry name" value="YrdC/RibB"/>
    <property type="match status" value="1"/>
</dbReference>
<dbReference type="InterPro" id="IPR017945">
    <property type="entry name" value="DHBP_synth_RibB-like_a/b_dom"/>
</dbReference>
<dbReference type="GO" id="GO:0061710">
    <property type="term" value="F:L-threonylcarbamoyladenylate synthase"/>
    <property type="evidence" value="ECO:0007669"/>
    <property type="project" value="UniProtKB-EC"/>
</dbReference>
<comment type="similarity">
    <text evidence="2">Belongs to the SUA5 family.</text>
</comment>
<feature type="region of interest" description="Disordered" evidence="12">
    <location>
        <begin position="227"/>
        <end position="337"/>
    </location>
</feature>
<evidence type="ECO:0000256" key="8">
    <source>
        <dbReference type="ARBA" id="ARBA00022741"/>
    </source>
</evidence>
<evidence type="ECO:0000256" key="5">
    <source>
        <dbReference type="ARBA" id="ARBA00022679"/>
    </source>
</evidence>
<evidence type="ECO:0000256" key="6">
    <source>
        <dbReference type="ARBA" id="ARBA00022694"/>
    </source>
</evidence>
<keyword evidence="4" id="KW-0963">Cytoplasm</keyword>
<name>A0ABD6WCB9_RATRA</name>
<feature type="compositionally biased region" description="Low complexity" evidence="12">
    <location>
        <begin position="290"/>
        <end position="312"/>
    </location>
</feature>
<evidence type="ECO:0000256" key="7">
    <source>
        <dbReference type="ARBA" id="ARBA00022695"/>
    </source>
</evidence>
<dbReference type="KEGG" id="rry:C1O28_08180"/>
<evidence type="ECO:0000313" key="16">
    <source>
        <dbReference type="Proteomes" id="UP000237881"/>
    </source>
</evidence>
<dbReference type="PANTHER" id="PTHR17490">
    <property type="entry name" value="SUA5"/>
    <property type="match status" value="1"/>
</dbReference>
<feature type="domain" description="YrdC-like" evidence="13">
    <location>
        <begin position="14"/>
        <end position="213"/>
    </location>
</feature>
<evidence type="ECO:0000256" key="9">
    <source>
        <dbReference type="ARBA" id="ARBA00022840"/>
    </source>
</evidence>
<dbReference type="Proteomes" id="UP000239698">
    <property type="component" value="Unassembled WGS sequence"/>
</dbReference>
<evidence type="ECO:0000256" key="3">
    <source>
        <dbReference type="ARBA" id="ARBA00012584"/>
    </source>
</evidence>
<dbReference type="EMBL" id="PSUL01000001">
    <property type="protein sequence ID" value="PPF16328.1"/>
    <property type="molecule type" value="Genomic_DNA"/>
</dbReference>
<organism evidence="14 16">
    <name type="scientific">Rathayibacter rathayi</name>
    <name type="common">Corynebacterium rathayi</name>
    <dbReference type="NCBI Taxonomy" id="33887"/>
    <lineage>
        <taxon>Bacteria</taxon>
        <taxon>Bacillati</taxon>
        <taxon>Actinomycetota</taxon>
        <taxon>Actinomycetes</taxon>
        <taxon>Micrococcales</taxon>
        <taxon>Microbacteriaceae</taxon>
        <taxon>Rathayibacter</taxon>
    </lineage>
</organism>
<keyword evidence="6" id="KW-0819">tRNA processing</keyword>
<dbReference type="InterPro" id="IPR050156">
    <property type="entry name" value="TC-AMP_synthase_SUA5"/>
</dbReference>
<evidence type="ECO:0000256" key="1">
    <source>
        <dbReference type="ARBA" id="ARBA00004496"/>
    </source>
</evidence>
<proteinExistence type="inferred from homology"/>
<comment type="subcellular location">
    <subcellularLocation>
        <location evidence="1">Cytoplasm</location>
    </subcellularLocation>
</comment>
<keyword evidence="17" id="KW-1185">Reference proteome</keyword>
<dbReference type="Gene3D" id="3.90.870.10">
    <property type="entry name" value="DHBP synthase"/>
    <property type="match status" value="1"/>
</dbReference>
<dbReference type="InterPro" id="IPR006070">
    <property type="entry name" value="Sua5-like_dom"/>
</dbReference>
<evidence type="ECO:0000256" key="2">
    <source>
        <dbReference type="ARBA" id="ARBA00007663"/>
    </source>
</evidence>
<evidence type="ECO:0000256" key="12">
    <source>
        <dbReference type="SAM" id="MobiDB-lite"/>
    </source>
</evidence>
<evidence type="ECO:0000313" key="15">
    <source>
        <dbReference type="EMBL" id="PPH79839.1"/>
    </source>
</evidence>
<sequence length="337" mass="34818">MARIYDCSVDTDLLTGTRLARTAIGRGELVVIPTDTVYGVAANAFDAAAVQRLLDAKGRTRQSPPPVLIGDVAALDALAENVPEAVRDLAREFWPGGLTIVLHAQPSLVWDLGETRGTVALRMPDNPVTIELLAETGPLAVSSANRTGQPSATTAQEAFDQLGDSVDVYLDAGAAGSRYSGRPQGASESSTIVDATALSFEGGTLRILRQGVVSAERIREVVGDLFPDSQVQQSEPEPIEAESADTDRVAVEIDPYAFDRGPSARPAWASGARLEDEAVSDDAVSDDAVSDGATPGDDAPDDAASGPATPDDATPDDGARTGSPGAGPTRTDPAAGE</sequence>
<keyword evidence="7" id="KW-0548">Nucleotidyltransferase</keyword>
<dbReference type="NCBIfam" id="TIGR00057">
    <property type="entry name" value="L-threonylcarbamoyladenylate synthase"/>
    <property type="match status" value="1"/>
</dbReference>
<evidence type="ECO:0000256" key="10">
    <source>
        <dbReference type="ARBA" id="ARBA00029774"/>
    </source>
</evidence>
<evidence type="ECO:0000256" key="4">
    <source>
        <dbReference type="ARBA" id="ARBA00022490"/>
    </source>
</evidence>
<dbReference type="EC" id="2.7.7.87" evidence="3"/>
<dbReference type="Pfam" id="PF01300">
    <property type="entry name" value="Sua5_yciO_yrdC"/>
    <property type="match status" value="1"/>
</dbReference>
<dbReference type="PROSITE" id="PS51163">
    <property type="entry name" value="YRDC"/>
    <property type="match status" value="1"/>
</dbReference>
<dbReference type="GO" id="GO:0008033">
    <property type="term" value="P:tRNA processing"/>
    <property type="evidence" value="ECO:0007669"/>
    <property type="project" value="UniProtKB-KW"/>
</dbReference>
<keyword evidence="8" id="KW-0547">Nucleotide-binding</keyword>
<gene>
    <name evidence="14" type="ORF">C5C04_00665</name>
    <name evidence="15" type="ORF">C5C40_00670</name>
</gene>
<feature type="compositionally biased region" description="Acidic residues" evidence="12">
    <location>
        <begin position="277"/>
        <end position="289"/>
    </location>
</feature>
<evidence type="ECO:0000256" key="11">
    <source>
        <dbReference type="ARBA" id="ARBA00048366"/>
    </source>
</evidence>
<evidence type="ECO:0000313" key="14">
    <source>
        <dbReference type="EMBL" id="PPF16328.1"/>
    </source>
</evidence>
<dbReference type="PANTHER" id="PTHR17490:SF16">
    <property type="entry name" value="THREONYLCARBAMOYL-AMP SYNTHASE"/>
    <property type="match status" value="1"/>
</dbReference>
<protein>
    <recommendedName>
        <fullName evidence="10">L-threonylcarbamoyladenylate synthase</fullName>
        <ecNumber evidence="3">2.7.7.87</ecNumber>
    </recommendedName>
    <alternativeName>
        <fullName evidence="10">L-threonylcarbamoyladenylate synthase</fullName>
    </alternativeName>
</protein>
<dbReference type="GO" id="GO:0005524">
    <property type="term" value="F:ATP binding"/>
    <property type="evidence" value="ECO:0007669"/>
    <property type="project" value="UniProtKB-KW"/>
</dbReference>
<evidence type="ECO:0000313" key="17">
    <source>
        <dbReference type="Proteomes" id="UP000239698"/>
    </source>
</evidence>
<evidence type="ECO:0000259" key="13">
    <source>
        <dbReference type="PROSITE" id="PS51163"/>
    </source>
</evidence>